<dbReference type="Gene3D" id="3.50.50.60">
    <property type="entry name" value="FAD/NAD(P)-binding domain"/>
    <property type="match status" value="1"/>
</dbReference>
<evidence type="ECO:0000313" key="4">
    <source>
        <dbReference type="Proteomes" id="UP000236520"/>
    </source>
</evidence>
<evidence type="ECO:0000256" key="1">
    <source>
        <dbReference type="ARBA" id="ARBA00023002"/>
    </source>
</evidence>
<keyword evidence="4" id="KW-1185">Reference proteome</keyword>
<evidence type="ECO:0000259" key="2">
    <source>
        <dbReference type="Pfam" id="PF01494"/>
    </source>
</evidence>
<dbReference type="InterPro" id="IPR002938">
    <property type="entry name" value="FAD-bd"/>
</dbReference>
<dbReference type="Gene3D" id="3.30.70.2450">
    <property type="match status" value="1"/>
</dbReference>
<dbReference type="InterPro" id="IPR050631">
    <property type="entry name" value="PheA/TfdB_FAD_monoxygenase"/>
</dbReference>
<reference evidence="3 4" key="1">
    <citation type="submission" date="2015-09" db="EMBL/GenBank/DDBJ databases">
        <title>Genome sequence, genome mining and natural product profiling of a biocontrol bacterium Streptomyces malaysiensis F913.</title>
        <authorList>
            <person name="Xu Y."/>
            <person name="Wei J."/>
            <person name="Xie J."/>
            <person name="Li T."/>
            <person name="Zhou Z."/>
        </authorList>
    </citation>
    <scope>NUCLEOTIDE SEQUENCE [LARGE SCALE GENOMIC DNA]</scope>
    <source>
        <strain evidence="3 4">F913</strain>
    </source>
</reference>
<accession>A0A2J7Z5V1</accession>
<dbReference type="InterPro" id="IPR036188">
    <property type="entry name" value="FAD/NAD-bd_sf"/>
</dbReference>
<dbReference type="RefSeq" id="WP_102933802.1">
    <property type="nucleotide sequence ID" value="NZ_LJIW01000001.1"/>
</dbReference>
<dbReference type="PRINTS" id="PR00420">
    <property type="entry name" value="RNGMNOXGNASE"/>
</dbReference>
<evidence type="ECO:0000313" key="3">
    <source>
        <dbReference type="EMBL" id="PNG95569.1"/>
    </source>
</evidence>
<dbReference type="Proteomes" id="UP000236520">
    <property type="component" value="Unassembled WGS sequence"/>
</dbReference>
<feature type="domain" description="FAD-binding" evidence="2">
    <location>
        <begin position="20"/>
        <end position="360"/>
    </location>
</feature>
<organism evidence="3 4">
    <name type="scientific">Streptomyces malaysiensis</name>
    <dbReference type="NCBI Taxonomy" id="92644"/>
    <lineage>
        <taxon>Bacteria</taxon>
        <taxon>Bacillati</taxon>
        <taxon>Actinomycetota</taxon>
        <taxon>Actinomycetes</taxon>
        <taxon>Kitasatosporales</taxon>
        <taxon>Streptomycetaceae</taxon>
        <taxon>Streptomyces</taxon>
        <taxon>Streptomyces violaceusniger group</taxon>
    </lineage>
</organism>
<dbReference type="GO" id="GO:0019622">
    <property type="term" value="P:3-(3-hydroxy)phenylpropionate catabolic process"/>
    <property type="evidence" value="ECO:0007669"/>
    <property type="project" value="TreeGrafter"/>
</dbReference>
<dbReference type="EMBL" id="LJIW01000001">
    <property type="protein sequence ID" value="PNG95569.1"/>
    <property type="molecule type" value="Genomic_DNA"/>
</dbReference>
<dbReference type="Pfam" id="PF01494">
    <property type="entry name" value="FAD_binding_3"/>
    <property type="match status" value="1"/>
</dbReference>
<dbReference type="GO" id="GO:0008688">
    <property type="term" value="F:3-(3-hydroxyphenyl)propionate hydroxylase activity"/>
    <property type="evidence" value="ECO:0007669"/>
    <property type="project" value="TreeGrafter"/>
</dbReference>
<dbReference type="NCBIfam" id="NF004829">
    <property type="entry name" value="PRK06183.1-3"/>
    <property type="match status" value="1"/>
</dbReference>
<dbReference type="SUPFAM" id="SSF51905">
    <property type="entry name" value="FAD/NAD(P)-binding domain"/>
    <property type="match status" value="1"/>
</dbReference>
<protein>
    <recommendedName>
        <fullName evidence="2">FAD-binding domain-containing protein</fullName>
    </recommendedName>
</protein>
<gene>
    <name evidence="3" type="ORF">SMF913_11594</name>
</gene>
<comment type="caution">
    <text evidence="3">The sequence shown here is derived from an EMBL/GenBank/DDBJ whole genome shotgun (WGS) entry which is preliminary data.</text>
</comment>
<dbReference type="AlphaFoldDB" id="A0A2J7Z5V1"/>
<dbReference type="PANTHER" id="PTHR43476">
    <property type="entry name" value="3-(3-HYDROXY-PHENYL)PROPIONATE/3-HYDROXYCINNAMIC ACID HYDROXYLASE"/>
    <property type="match status" value="1"/>
</dbReference>
<sequence length="547" mass="59183">MSGKEAAVDVARDTDNGGPKTDVLIVGYGPVGQLLSVLLAQRGRRVTVVERWPEPYRHPRAVGFDSEAARILASAGIGDSLEKFTEPARDHAWQNTKGETLIDHEVADRGHCTWPEALSAYQPALESALIEHGATLPRLRVLRGYEAVGLADNGDRVTLTVVGPDGERTDLTASWVVGCDGANSLVRASVGTTVTDLDFSYDWLICDVRLHEHREFRPNNLEICDPARPRTAVSAGPGHRRYEFMRVPADDPAHFGTVESAWELLRLFDVTPDNGVLDRHAVYTFQARWAEHWRAGRLLLAGDSAHLMPPFAGQGMCSGFRDAANLAWKLDLVLSGHAAPALLDTYTSERRAHVRHAVEMSVGLGRVVCMADPAAAADRDAAMLAARKRNIGPSAARRSVVRPLVDGLLRRDGQGRPAPYAGQAAPQWRVGRAGGTGLFDDVVGTGFILLYGEDVVPALDARQLTFLDNIGARLVRVVPAETPAADLEPGDARDVEGRYLPYLSEMGALAVLVRPDFYVFGIAGDKAELPSLVDDLAEQLTPTATPS</sequence>
<name>A0A2J7Z5V1_STRMQ</name>
<dbReference type="PANTHER" id="PTHR43476:SF3">
    <property type="entry name" value="FAD-BINDING MONOOXYGENASE"/>
    <property type="match status" value="1"/>
</dbReference>
<keyword evidence="1" id="KW-0560">Oxidoreductase</keyword>
<proteinExistence type="predicted"/>
<dbReference type="GO" id="GO:0071949">
    <property type="term" value="F:FAD binding"/>
    <property type="evidence" value="ECO:0007669"/>
    <property type="project" value="InterPro"/>
</dbReference>